<sequence length="108" mass="11909">MSMLSTDADDVDHDAITKPTFEQCIKEICMPKCLKLPGSTESICQNSCNEGCLQASRGHLLLNHLHEEGQQRMFSEMASQSDLKESRIKGVGANTKVASRDEQVLVDV</sequence>
<dbReference type="EMBL" id="JABWDY010043271">
    <property type="protein sequence ID" value="KAF5176050.1"/>
    <property type="molecule type" value="Genomic_DNA"/>
</dbReference>
<protein>
    <submittedName>
        <fullName evidence="1">Uncharacterized protein</fullName>
    </submittedName>
</protein>
<evidence type="ECO:0000313" key="1">
    <source>
        <dbReference type="EMBL" id="KAF5176050.1"/>
    </source>
</evidence>
<proteinExistence type="predicted"/>
<evidence type="ECO:0000313" key="2">
    <source>
        <dbReference type="Proteomes" id="UP000554482"/>
    </source>
</evidence>
<organism evidence="1 2">
    <name type="scientific">Thalictrum thalictroides</name>
    <name type="common">Rue-anemone</name>
    <name type="synonym">Anemone thalictroides</name>
    <dbReference type="NCBI Taxonomy" id="46969"/>
    <lineage>
        <taxon>Eukaryota</taxon>
        <taxon>Viridiplantae</taxon>
        <taxon>Streptophyta</taxon>
        <taxon>Embryophyta</taxon>
        <taxon>Tracheophyta</taxon>
        <taxon>Spermatophyta</taxon>
        <taxon>Magnoliopsida</taxon>
        <taxon>Ranunculales</taxon>
        <taxon>Ranunculaceae</taxon>
        <taxon>Thalictroideae</taxon>
        <taxon>Thalictrum</taxon>
    </lineage>
</organism>
<keyword evidence="2" id="KW-1185">Reference proteome</keyword>
<dbReference type="AlphaFoldDB" id="A0A7J6UUY2"/>
<name>A0A7J6UUY2_THATH</name>
<gene>
    <name evidence="1" type="ORF">FRX31_034363</name>
</gene>
<reference evidence="1 2" key="1">
    <citation type="submission" date="2020-06" db="EMBL/GenBank/DDBJ databases">
        <title>Transcriptomic and genomic resources for Thalictrum thalictroides and T. hernandezii: Facilitating candidate gene discovery in an emerging model plant lineage.</title>
        <authorList>
            <person name="Arias T."/>
            <person name="Riano-Pachon D.M."/>
            <person name="Di Stilio V.S."/>
        </authorList>
    </citation>
    <scope>NUCLEOTIDE SEQUENCE [LARGE SCALE GENOMIC DNA]</scope>
    <source>
        <strain evidence="2">cv. WT478/WT964</strain>
        <tissue evidence="1">Leaves</tissue>
    </source>
</reference>
<comment type="caution">
    <text evidence="1">The sequence shown here is derived from an EMBL/GenBank/DDBJ whole genome shotgun (WGS) entry which is preliminary data.</text>
</comment>
<accession>A0A7J6UUY2</accession>
<dbReference type="Proteomes" id="UP000554482">
    <property type="component" value="Unassembled WGS sequence"/>
</dbReference>